<dbReference type="PANTHER" id="PTHR47783">
    <property type="entry name" value="ZN(II)2CYS6 TRANSCRIPTION FACTOR (EUROFUNG)-RELATED"/>
    <property type="match status" value="1"/>
</dbReference>
<evidence type="ECO:0000259" key="2">
    <source>
        <dbReference type="SMART" id="SM00906"/>
    </source>
</evidence>
<evidence type="ECO:0000313" key="4">
    <source>
        <dbReference type="Proteomes" id="UP000094385"/>
    </source>
</evidence>
<dbReference type="AlphaFoldDB" id="A0A1E3PUP7"/>
<accession>A0A1E3PUP7</accession>
<name>A0A1E3PUP7_LIPST</name>
<dbReference type="EMBL" id="KV454305">
    <property type="protein sequence ID" value="ODQ69159.1"/>
    <property type="molecule type" value="Genomic_DNA"/>
</dbReference>
<dbReference type="OrthoDB" id="2428527at2759"/>
<dbReference type="Proteomes" id="UP000094385">
    <property type="component" value="Unassembled WGS sequence"/>
</dbReference>
<keyword evidence="4" id="KW-1185">Reference proteome</keyword>
<keyword evidence="1" id="KW-0539">Nucleus</keyword>
<gene>
    <name evidence="3" type="ORF">LIPSTDRAFT_76404</name>
</gene>
<dbReference type="CDD" id="cd12148">
    <property type="entry name" value="fungal_TF_MHR"/>
    <property type="match status" value="1"/>
</dbReference>
<proteinExistence type="predicted"/>
<dbReference type="GO" id="GO:0008270">
    <property type="term" value="F:zinc ion binding"/>
    <property type="evidence" value="ECO:0007669"/>
    <property type="project" value="InterPro"/>
</dbReference>
<evidence type="ECO:0000313" key="3">
    <source>
        <dbReference type="EMBL" id="ODQ69159.1"/>
    </source>
</evidence>
<reference evidence="3 4" key="1">
    <citation type="journal article" date="2016" name="Proc. Natl. Acad. Sci. U.S.A.">
        <title>Comparative genomics of biotechnologically important yeasts.</title>
        <authorList>
            <person name="Riley R."/>
            <person name="Haridas S."/>
            <person name="Wolfe K.H."/>
            <person name="Lopes M.R."/>
            <person name="Hittinger C.T."/>
            <person name="Goeker M."/>
            <person name="Salamov A.A."/>
            <person name="Wisecaver J.H."/>
            <person name="Long T.M."/>
            <person name="Calvey C.H."/>
            <person name="Aerts A.L."/>
            <person name="Barry K.W."/>
            <person name="Choi C."/>
            <person name="Clum A."/>
            <person name="Coughlan A.Y."/>
            <person name="Deshpande S."/>
            <person name="Douglass A.P."/>
            <person name="Hanson S.J."/>
            <person name="Klenk H.-P."/>
            <person name="LaButti K.M."/>
            <person name="Lapidus A."/>
            <person name="Lindquist E.A."/>
            <person name="Lipzen A.M."/>
            <person name="Meier-Kolthoff J.P."/>
            <person name="Ohm R.A."/>
            <person name="Otillar R.P."/>
            <person name="Pangilinan J.L."/>
            <person name="Peng Y."/>
            <person name="Rokas A."/>
            <person name="Rosa C.A."/>
            <person name="Scheuner C."/>
            <person name="Sibirny A.A."/>
            <person name="Slot J.C."/>
            <person name="Stielow J.B."/>
            <person name="Sun H."/>
            <person name="Kurtzman C.P."/>
            <person name="Blackwell M."/>
            <person name="Grigoriev I.V."/>
            <person name="Jeffries T.W."/>
        </authorList>
    </citation>
    <scope>NUCLEOTIDE SEQUENCE [LARGE SCALE GENOMIC DNA]</scope>
    <source>
        <strain evidence="3 4">NRRL Y-11557</strain>
    </source>
</reference>
<dbReference type="SMART" id="SM00906">
    <property type="entry name" value="Fungal_trans"/>
    <property type="match status" value="1"/>
</dbReference>
<dbReference type="InterPro" id="IPR007219">
    <property type="entry name" value="XnlR_reg_dom"/>
</dbReference>
<protein>
    <recommendedName>
        <fullName evidence="2">Xylanolytic transcriptional activator regulatory domain-containing protein</fullName>
    </recommendedName>
</protein>
<dbReference type="Pfam" id="PF04082">
    <property type="entry name" value="Fungal_trans"/>
    <property type="match status" value="1"/>
</dbReference>
<feature type="domain" description="Xylanolytic transcriptional activator regulatory" evidence="2">
    <location>
        <begin position="63"/>
        <end position="135"/>
    </location>
</feature>
<dbReference type="GO" id="GO:0006351">
    <property type="term" value="P:DNA-templated transcription"/>
    <property type="evidence" value="ECO:0007669"/>
    <property type="project" value="InterPro"/>
</dbReference>
<organism evidence="3 4">
    <name type="scientific">Lipomyces starkeyi NRRL Y-11557</name>
    <dbReference type="NCBI Taxonomy" id="675824"/>
    <lineage>
        <taxon>Eukaryota</taxon>
        <taxon>Fungi</taxon>
        <taxon>Dikarya</taxon>
        <taxon>Ascomycota</taxon>
        <taxon>Saccharomycotina</taxon>
        <taxon>Lipomycetes</taxon>
        <taxon>Lipomycetales</taxon>
        <taxon>Lipomycetaceae</taxon>
        <taxon>Lipomyces</taxon>
    </lineage>
</organism>
<dbReference type="GO" id="GO:0003677">
    <property type="term" value="F:DNA binding"/>
    <property type="evidence" value="ECO:0007669"/>
    <property type="project" value="InterPro"/>
</dbReference>
<sequence>MAAISERLKLSQSGWNGDDMPDVYSERAKMLLLPHLALRSVDTLFTLLLIAYLEFACDRDSGLWSWSGLAIRMSYDLGLHKCSDGIGDEEQIAQRAKGVLAVVCLDRFTSCGTGRGATIPMEHMEHEIRSHICAV</sequence>
<dbReference type="STRING" id="675824.A0A1E3PUP7"/>
<evidence type="ECO:0000256" key="1">
    <source>
        <dbReference type="ARBA" id="ARBA00023242"/>
    </source>
</evidence>
<dbReference type="PANTHER" id="PTHR47783:SF1">
    <property type="entry name" value="ZN(II)2CYS6 TRANSCRIPTION FACTOR (EUROFUNG)"/>
    <property type="match status" value="1"/>
</dbReference>